<feature type="region of interest" description="Disordered" evidence="2">
    <location>
        <begin position="388"/>
        <end position="413"/>
    </location>
</feature>
<feature type="compositionally biased region" description="Basic and acidic residues" evidence="2">
    <location>
        <begin position="69"/>
        <end position="91"/>
    </location>
</feature>
<dbReference type="Proteomes" id="UP000041254">
    <property type="component" value="Unassembled WGS sequence"/>
</dbReference>
<dbReference type="InterPro" id="IPR040194">
    <property type="entry name" value="Cwf19-like"/>
</dbReference>
<proteinExistence type="inferred from homology"/>
<evidence type="ECO:0000256" key="1">
    <source>
        <dbReference type="ARBA" id="ARBA00006795"/>
    </source>
</evidence>
<feature type="compositionally biased region" description="Basic and acidic residues" evidence="2">
    <location>
        <begin position="101"/>
        <end position="123"/>
    </location>
</feature>
<dbReference type="STRING" id="1169540.A0A0G4F763"/>
<feature type="compositionally biased region" description="Polar residues" evidence="2">
    <location>
        <begin position="323"/>
        <end position="333"/>
    </location>
</feature>
<feature type="compositionally biased region" description="Basic and acidic residues" evidence="2">
    <location>
        <begin position="133"/>
        <end position="143"/>
    </location>
</feature>
<feature type="compositionally biased region" description="Low complexity" evidence="2">
    <location>
        <begin position="59"/>
        <end position="68"/>
    </location>
</feature>
<feature type="compositionally biased region" description="Basic residues" evidence="2">
    <location>
        <begin position="33"/>
        <end position="47"/>
    </location>
</feature>
<dbReference type="InterPro" id="IPR006768">
    <property type="entry name" value="Cwf19-like_C_dom-1"/>
</dbReference>
<dbReference type="Pfam" id="PF04677">
    <property type="entry name" value="CwfJ_C_1"/>
    <property type="match status" value="1"/>
</dbReference>
<evidence type="ECO:0000256" key="2">
    <source>
        <dbReference type="SAM" id="MobiDB-lite"/>
    </source>
</evidence>
<organism evidence="5 6">
    <name type="scientific">Vitrella brassicaformis (strain CCMP3155)</name>
    <dbReference type="NCBI Taxonomy" id="1169540"/>
    <lineage>
        <taxon>Eukaryota</taxon>
        <taxon>Sar</taxon>
        <taxon>Alveolata</taxon>
        <taxon>Colpodellida</taxon>
        <taxon>Vitrellaceae</taxon>
        <taxon>Vitrella</taxon>
    </lineage>
</organism>
<sequence length="770" mass="86753">MQGSNPAFQTLHLLEEPHMFAGVKVVSQDGDGRRKKSKKDKKSKKSRRRDDDASDSSGDDAALAAAPDVDAKDGDSRGARDDWMLSNKEDGDAWLDSLGSEVKKPDILEEKRKQQEAAEKAIHPLELNPYLRKPPEGGERPGETPESDGPSSGAGNVPAHLCVGDGGRRWRNRAIRRAKEQAEATGASVDEVVGEHFGEGFRERDRRDDRGGDDRGRDHRGRGDRGWERRRDRNRDWEDRRDRRDDDRDWRERRRDQDSSDRRERRGQGWRRSQDDRRETDGPSSDRPPPPSNGQPAPMDVDESPMDHFTALKARYTPAAQEAQPSQDDQQPETSEKPRGEEEGGAADYSSMNANELSSLAMKAMLAGNMDEYHRLNAALKLKQTSDHLKPKAPTPEQPSGARAGASAGGAGQRVEVIEEVDSAGRMRTMVSSVAQSSALAKGKKRLTHEEGKSYYADDAVSLEQLLRREKVEGVQDYDANYAGYIVRKGKRFKELHEDEDESYALGRYESREKVADPRKKAHKERQRLVRDKQRLQKKSADCSFCMESDKFAGRLDCLISQSFKVYLCFQSFSQASFDPHLFIAPIPHVGSVTNLDEDVYDELRNYQKCLVRYFDARNQAPIFIETVRFFVSPEKAMMGGGPHTIVEVVAVPADRLQEAKTYFSKAFGESGSEWSQNKKIVPTSGKTGVRGRIPKNFPYVHVDFSLTEGLGHVIEDTEEFPRNFARDVLLGMLEMTSMDKPFVDKKSFYAAVKAFKEGFQPFDWTAALK</sequence>
<gene>
    <name evidence="5" type="ORF">Vbra_14615</name>
</gene>
<dbReference type="InterPro" id="IPR006767">
    <property type="entry name" value="Cwf19-like_C_dom-2"/>
</dbReference>
<keyword evidence="6" id="KW-1185">Reference proteome</keyword>
<evidence type="ECO:0000259" key="3">
    <source>
        <dbReference type="Pfam" id="PF04676"/>
    </source>
</evidence>
<dbReference type="Pfam" id="PF04676">
    <property type="entry name" value="CwfJ_C_2"/>
    <property type="match status" value="1"/>
</dbReference>
<dbReference type="OrthoDB" id="441421at2759"/>
<dbReference type="PANTHER" id="PTHR12072:SF5">
    <property type="entry name" value="CWF19-LIKE PROTEIN 2"/>
    <property type="match status" value="1"/>
</dbReference>
<evidence type="ECO:0000313" key="6">
    <source>
        <dbReference type="Proteomes" id="UP000041254"/>
    </source>
</evidence>
<feature type="domain" description="Cwf19-like protein C-terminal" evidence="3">
    <location>
        <begin position="674"/>
        <end position="766"/>
    </location>
</feature>
<name>A0A0G4F763_VITBC</name>
<comment type="similarity">
    <text evidence="1">Belongs to the CWF19 family.</text>
</comment>
<dbReference type="GO" id="GO:0071014">
    <property type="term" value="C:post-mRNA release spliceosomal complex"/>
    <property type="evidence" value="ECO:0007669"/>
    <property type="project" value="TreeGrafter"/>
</dbReference>
<dbReference type="InParanoid" id="A0A0G4F763"/>
<dbReference type="GO" id="GO:0000398">
    <property type="term" value="P:mRNA splicing, via spliceosome"/>
    <property type="evidence" value="ECO:0007669"/>
    <property type="project" value="TreeGrafter"/>
</dbReference>
<dbReference type="PANTHER" id="PTHR12072">
    <property type="entry name" value="CWF19, CELL CYCLE CONTROL PROTEIN"/>
    <property type="match status" value="1"/>
</dbReference>
<reference evidence="5 6" key="1">
    <citation type="submission" date="2014-11" db="EMBL/GenBank/DDBJ databases">
        <authorList>
            <person name="Zhu J."/>
            <person name="Qi W."/>
            <person name="Song R."/>
        </authorList>
    </citation>
    <scope>NUCLEOTIDE SEQUENCE [LARGE SCALE GENOMIC DNA]</scope>
</reference>
<protein>
    <recommendedName>
        <fullName evidence="7">Cwf19-like C-terminal domain-containing protein</fullName>
    </recommendedName>
</protein>
<feature type="region of interest" description="Disordered" evidence="2">
    <location>
        <begin position="24"/>
        <end position="353"/>
    </location>
</feature>
<dbReference type="OMA" id="DERYSSH"/>
<evidence type="ECO:0000313" key="5">
    <source>
        <dbReference type="EMBL" id="CEM08538.1"/>
    </source>
</evidence>
<feature type="compositionally biased region" description="Basic and acidic residues" evidence="2">
    <location>
        <begin position="193"/>
        <end position="281"/>
    </location>
</feature>
<evidence type="ECO:0000259" key="4">
    <source>
        <dbReference type="Pfam" id="PF04677"/>
    </source>
</evidence>
<dbReference type="EMBL" id="CDMY01000385">
    <property type="protein sequence ID" value="CEM08538.1"/>
    <property type="molecule type" value="Genomic_DNA"/>
</dbReference>
<dbReference type="AlphaFoldDB" id="A0A0G4F763"/>
<dbReference type="VEuPathDB" id="CryptoDB:Vbra_14615"/>
<accession>A0A0G4F763</accession>
<feature type="domain" description="Cwf19-like C-terminal" evidence="4">
    <location>
        <begin position="531"/>
        <end position="665"/>
    </location>
</feature>
<evidence type="ECO:0008006" key="7">
    <source>
        <dbReference type="Google" id="ProtNLM"/>
    </source>
</evidence>